<dbReference type="Gene3D" id="2.60.120.200">
    <property type="match status" value="1"/>
</dbReference>
<dbReference type="PROSITE" id="PS51257">
    <property type="entry name" value="PROKAR_LIPOPROTEIN"/>
    <property type="match status" value="1"/>
</dbReference>
<evidence type="ECO:0000256" key="2">
    <source>
        <dbReference type="SAM" id="SignalP"/>
    </source>
</evidence>
<dbReference type="InterPro" id="IPR000998">
    <property type="entry name" value="MAM_dom"/>
</dbReference>
<accession>A0ABT5BR77</accession>
<dbReference type="InterPro" id="IPR013320">
    <property type="entry name" value="ConA-like_dom_sf"/>
</dbReference>
<sequence>MKRWIGRAAVLCGLAAAACTAGPADAPWLADGDGSLSLDWAAASPTAFRGAPGNVDPSAPCSARVLFTEAFADNATRWSLAAGWEIGPARASSDQRAGFPDPASDHTEAGDNGVAGVVLGGSPSVTAPHPQRYLTSPAVDVLVSGRVTLSFWRWLNTTYRNKARVEVFDGSRWRIVYESPHDDVTESGWKRVTYDLTPYKSSSLRVRFGYSAVIAFGGAPMSGWNIDDVQISACR</sequence>
<evidence type="ECO:0000313" key="5">
    <source>
        <dbReference type="Proteomes" id="UP001217485"/>
    </source>
</evidence>
<proteinExistence type="predicted"/>
<organism evidence="4 5">
    <name type="scientific">Sorangium atrum</name>
    <dbReference type="NCBI Taxonomy" id="2995308"/>
    <lineage>
        <taxon>Bacteria</taxon>
        <taxon>Pseudomonadati</taxon>
        <taxon>Myxococcota</taxon>
        <taxon>Polyangia</taxon>
        <taxon>Polyangiales</taxon>
        <taxon>Polyangiaceae</taxon>
        <taxon>Sorangium</taxon>
    </lineage>
</organism>
<evidence type="ECO:0000259" key="3">
    <source>
        <dbReference type="PROSITE" id="PS50060"/>
    </source>
</evidence>
<name>A0ABT5BR77_9BACT</name>
<keyword evidence="2" id="KW-0732">Signal</keyword>
<feature type="domain" description="MAM" evidence="3">
    <location>
        <begin position="63"/>
        <end position="235"/>
    </location>
</feature>
<feature type="signal peptide" evidence="2">
    <location>
        <begin position="1"/>
        <end position="26"/>
    </location>
</feature>
<reference evidence="4 5" key="1">
    <citation type="submission" date="2023-01" db="EMBL/GenBank/DDBJ databases">
        <title>Minimal conservation of predation-associated metabolite biosynthetic gene clusters underscores biosynthetic potential of Myxococcota including descriptions for ten novel species: Archangium lansinium sp. nov., Myxococcus landrumus sp. nov., Nannocystis bai.</title>
        <authorList>
            <person name="Ahearne A."/>
            <person name="Stevens C."/>
            <person name="Dowd S."/>
        </authorList>
    </citation>
    <scope>NUCLEOTIDE SEQUENCE [LARGE SCALE GENOMIC DNA]</scope>
    <source>
        <strain evidence="4 5">WIWO2</strain>
    </source>
</reference>
<feature type="region of interest" description="Disordered" evidence="1">
    <location>
        <begin position="91"/>
        <end position="121"/>
    </location>
</feature>
<keyword evidence="5" id="KW-1185">Reference proteome</keyword>
<evidence type="ECO:0000256" key="1">
    <source>
        <dbReference type="SAM" id="MobiDB-lite"/>
    </source>
</evidence>
<dbReference type="SUPFAM" id="SSF49899">
    <property type="entry name" value="Concanavalin A-like lectins/glucanases"/>
    <property type="match status" value="1"/>
</dbReference>
<dbReference type="RefSeq" id="WP_272093444.1">
    <property type="nucleotide sequence ID" value="NZ_JAQNDK010000001.1"/>
</dbReference>
<protein>
    <recommendedName>
        <fullName evidence="3">MAM domain-containing protein</fullName>
    </recommendedName>
</protein>
<dbReference type="Proteomes" id="UP001217485">
    <property type="component" value="Unassembled WGS sequence"/>
</dbReference>
<dbReference type="PROSITE" id="PS50060">
    <property type="entry name" value="MAM_2"/>
    <property type="match status" value="1"/>
</dbReference>
<gene>
    <name evidence="4" type="ORF">POL72_02870</name>
</gene>
<evidence type="ECO:0000313" key="4">
    <source>
        <dbReference type="EMBL" id="MDC0676666.1"/>
    </source>
</evidence>
<comment type="caution">
    <text evidence="4">The sequence shown here is derived from an EMBL/GenBank/DDBJ whole genome shotgun (WGS) entry which is preliminary data.</text>
</comment>
<dbReference type="EMBL" id="JAQNDK010000001">
    <property type="protein sequence ID" value="MDC0676666.1"/>
    <property type="molecule type" value="Genomic_DNA"/>
</dbReference>
<feature type="chain" id="PRO_5047530709" description="MAM domain-containing protein" evidence="2">
    <location>
        <begin position="27"/>
        <end position="235"/>
    </location>
</feature>